<dbReference type="Pfam" id="PF21826">
    <property type="entry name" value="DUF6887"/>
    <property type="match status" value="1"/>
</dbReference>
<dbReference type="InterPro" id="IPR054053">
    <property type="entry name" value="DUF6887"/>
</dbReference>
<organism evidence="1 2">
    <name type="scientific">Chroococcidiopsis cubana SAG 39.79</name>
    <dbReference type="NCBI Taxonomy" id="388085"/>
    <lineage>
        <taxon>Bacteria</taxon>
        <taxon>Bacillati</taxon>
        <taxon>Cyanobacteriota</taxon>
        <taxon>Cyanophyceae</taxon>
        <taxon>Chroococcidiopsidales</taxon>
        <taxon>Chroococcidiopsidaceae</taxon>
        <taxon>Chroococcidiopsis</taxon>
    </lineage>
</organism>
<accession>A0AB37UAL1</accession>
<keyword evidence="2" id="KW-1185">Reference proteome</keyword>
<evidence type="ECO:0000313" key="2">
    <source>
        <dbReference type="Proteomes" id="UP000282574"/>
    </source>
</evidence>
<evidence type="ECO:0000313" key="1">
    <source>
        <dbReference type="EMBL" id="RUT01971.1"/>
    </source>
</evidence>
<name>A0AB37UAL1_9CYAN</name>
<protein>
    <submittedName>
        <fullName evidence="1">Uncharacterized protein</fullName>
    </submittedName>
</protein>
<dbReference type="AlphaFoldDB" id="A0AB37UAL1"/>
<dbReference type="RefSeq" id="WP_181246335.1">
    <property type="nucleotide sequence ID" value="NZ_JAVKZF010000002.1"/>
</dbReference>
<sequence>MKPDFQTITRAELRAYLLEHRDDREAFYAYMDKLATEPVLAVHSPQILHL</sequence>
<reference evidence="1 2" key="1">
    <citation type="journal article" date="2019" name="Genome Biol. Evol.">
        <title>Day and night: Metabolic profiles and evolutionary relationships of six axenic non-marine cyanobacteria.</title>
        <authorList>
            <person name="Will S.E."/>
            <person name="Henke P."/>
            <person name="Boedeker C."/>
            <person name="Huang S."/>
            <person name="Brinkmann H."/>
            <person name="Rohde M."/>
            <person name="Jarek M."/>
            <person name="Friedl T."/>
            <person name="Seufert S."/>
            <person name="Schumacher M."/>
            <person name="Overmann J."/>
            <person name="Neumann-Schaal M."/>
            <person name="Petersen J."/>
        </authorList>
    </citation>
    <scope>NUCLEOTIDE SEQUENCE [LARGE SCALE GENOMIC DNA]</scope>
    <source>
        <strain evidence="1 2">SAG 39.79</strain>
    </source>
</reference>
<comment type="caution">
    <text evidence="1">The sequence shown here is derived from an EMBL/GenBank/DDBJ whole genome shotgun (WGS) entry which is preliminary data.</text>
</comment>
<gene>
    <name evidence="1" type="ORF">DSM107010_64080</name>
</gene>
<dbReference type="EMBL" id="RSCK01000117">
    <property type="protein sequence ID" value="RUT01971.1"/>
    <property type="molecule type" value="Genomic_DNA"/>
</dbReference>
<dbReference type="Proteomes" id="UP000282574">
    <property type="component" value="Unassembled WGS sequence"/>
</dbReference>
<proteinExistence type="predicted"/>